<keyword evidence="2" id="KW-1185">Reference proteome</keyword>
<gene>
    <name evidence="1" type="ORF">UCRPA7_8061</name>
</gene>
<dbReference type="Proteomes" id="UP000014074">
    <property type="component" value="Unassembled WGS sequence"/>
</dbReference>
<accession>R8BAW5</accession>
<sequence length="102" mass="11169">MDGAYDYNIMDGELDADDIFPHIIKLSDELPTILQGHLTPEQAAAMDDHLVECLARMVFGSNKIEDAGGDYDITLKHIPLKTAGKDDAKLPNDGEENGDAQR</sequence>
<evidence type="ECO:0000313" key="1">
    <source>
        <dbReference type="EMBL" id="EON96440.1"/>
    </source>
</evidence>
<evidence type="ECO:0000313" key="2">
    <source>
        <dbReference type="Proteomes" id="UP000014074"/>
    </source>
</evidence>
<dbReference type="RefSeq" id="XP_007918781.1">
    <property type="nucleotide sequence ID" value="XM_007920590.1"/>
</dbReference>
<reference evidence="2" key="1">
    <citation type="journal article" date="2013" name="Genome Announc.">
        <title>Draft genome sequence of the ascomycete Phaeoacremonium aleophilum strain UCR-PA7, a causal agent of the esca disease complex in grapevines.</title>
        <authorList>
            <person name="Blanco-Ulate B."/>
            <person name="Rolshausen P."/>
            <person name="Cantu D."/>
        </authorList>
    </citation>
    <scope>NUCLEOTIDE SEQUENCE [LARGE SCALE GENOMIC DNA]</scope>
    <source>
        <strain evidence="2">UCR-PA7</strain>
    </source>
</reference>
<dbReference type="HOGENOM" id="CLU_2279406_0_0_1"/>
<name>R8BAW5_PHAM7</name>
<proteinExistence type="predicted"/>
<dbReference type="OrthoDB" id="439046at2759"/>
<protein>
    <submittedName>
        <fullName evidence="1">Uncharacterized protein</fullName>
    </submittedName>
</protein>
<dbReference type="AlphaFoldDB" id="R8BAW5"/>
<dbReference type="KEGG" id="tmn:UCRPA7_8061"/>
<dbReference type="GeneID" id="19328878"/>
<dbReference type="EMBL" id="KB933344">
    <property type="protein sequence ID" value="EON96440.1"/>
    <property type="molecule type" value="Genomic_DNA"/>
</dbReference>
<organism evidence="1 2">
    <name type="scientific">Phaeoacremonium minimum (strain UCR-PA7)</name>
    <name type="common">Esca disease fungus</name>
    <name type="synonym">Togninia minima</name>
    <dbReference type="NCBI Taxonomy" id="1286976"/>
    <lineage>
        <taxon>Eukaryota</taxon>
        <taxon>Fungi</taxon>
        <taxon>Dikarya</taxon>
        <taxon>Ascomycota</taxon>
        <taxon>Pezizomycotina</taxon>
        <taxon>Sordariomycetes</taxon>
        <taxon>Sordariomycetidae</taxon>
        <taxon>Togniniales</taxon>
        <taxon>Togniniaceae</taxon>
        <taxon>Phaeoacremonium</taxon>
    </lineage>
</organism>